<proteinExistence type="predicted"/>
<feature type="chain" id="PRO_5011745950" description="Pilus assembly protein" evidence="1">
    <location>
        <begin position="26"/>
        <end position="161"/>
    </location>
</feature>
<protein>
    <recommendedName>
        <fullName evidence="5">Pilus assembly protein</fullName>
    </recommendedName>
</protein>
<dbReference type="EMBL" id="CP090641">
    <property type="protein sequence ID" value="WFN19530.1"/>
    <property type="molecule type" value="Genomic_DNA"/>
</dbReference>
<reference evidence="2" key="1">
    <citation type="journal article" date="2016" name="Biosci. Biotechnol. Biochem.">
        <title>Bioconversion of AHX to AOH by resting cells of Burkholderia contaminans CH-1.</title>
        <authorList>
            <person name="Choi J.H."/>
            <person name="Kikuchi A."/>
            <person name="Pumkaeo P."/>
            <person name="Hirai H."/>
            <person name="Tokuyama S."/>
            <person name="Kawagishi H."/>
        </authorList>
    </citation>
    <scope>NUCLEOTIDE SEQUENCE</scope>
    <source>
        <strain evidence="2">CH-1</strain>
    </source>
</reference>
<keyword evidence="1" id="KW-0732">Signal</keyword>
<reference evidence="2" key="2">
    <citation type="journal article" date="2017" name="Genome Announc.">
        <title>High-Quality Draft Genome Sequence of Burkholderia contaminans CH-1, a Gram-Negative Bacterium That Metabolizes 2-Azahypoxanthine, a Plant Growth-Regulating Compound.</title>
        <authorList>
            <person name="Choi J.-H."/>
            <person name="Sugiura H."/>
            <person name="Moriuchi R."/>
            <person name="Kawagishi H."/>
            <person name="Dohra H."/>
        </authorList>
    </citation>
    <scope>NUCLEOTIDE SEQUENCE</scope>
    <source>
        <strain evidence="2">CH-1</strain>
    </source>
</reference>
<dbReference type="Proteomes" id="UP001220209">
    <property type="component" value="Chromosome 2"/>
</dbReference>
<gene>
    <name evidence="2" type="ORF">BCCH1_26660</name>
    <name evidence="3" type="ORF">LXE91_26595</name>
</gene>
<dbReference type="InterPro" id="IPR013783">
    <property type="entry name" value="Ig-like_fold"/>
</dbReference>
<dbReference type="RefSeq" id="WP_039369780.1">
    <property type="nucleotide sequence ID" value="NZ_AP018357.1"/>
</dbReference>
<dbReference type="EMBL" id="AP018357">
    <property type="protein sequence ID" value="BBA40241.1"/>
    <property type="molecule type" value="Genomic_DNA"/>
</dbReference>
<feature type="signal peptide" evidence="1">
    <location>
        <begin position="1"/>
        <end position="25"/>
    </location>
</feature>
<evidence type="ECO:0000256" key="1">
    <source>
        <dbReference type="SAM" id="SignalP"/>
    </source>
</evidence>
<reference evidence="3 4" key="3">
    <citation type="submission" date="2021-12" db="EMBL/GenBank/DDBJ databases">
        <title>Genomic and phenotypic characterization of three Burkholderia contaminans isolates recovered from different sources.</title>
        <authorList>
            <person name="Lopez De Volder A."/>
            <person name="Fan Y."/>
            <person name="Nunvar J."/>
            <person name="Herrera T."/>
            <person name="Timp W."/>
            <person name="Degrossi J."/>
        </authorList>
    </citation>
    <scope>NUCLEOTIDE SEQUENCE [LARGE SCALE GENOMIC DNA]</scope>
    <source>
        <strain evidence="3 4">LMG 23361</strain>
    </source>
</reference>
<evidence type="ECO:0000313" key="2">
    <source>
        <dbReference type="EMBL" id="BBA40241.1"/>
    </source>
</evidence>
<sequence>MSVMNRALCRALGALLLLWSSGSFAAGILKLSRTELTLAPDKPANELWVENVGDTPLYLDITQQRVLNPGHLPEQLVPVEEVSQPTLLVLPTRLALSPGQKYRMALKELSMPDESQVWRVTFRPREHIVVDADRDGDTTAPLFVSVGYGVVIYQSLAGAVR</sequence>
<organism evidence="2">
    <name type="scientific">Burkholderia contaminans</name>
    <dbReference type="NCBI Taxonomy" id="488447"/>
    <lineage>
        <taxon>Bacteria</taxon>
        <taxon>Pseudomonadati</taxon>
        <taxon>Pseudomonadota</taxon>
        <taxon>Betaproteobacteria</taxon>
        <taxon>Burkholderiales</taxon>
        <taxon>Burkholderiaceae</taxon>
        <taxon>Burkholderia</taxon>
        <taxon>Burkholderia cepacia complex</taxon>
    </lineage>
</organism>
<accession>A0A250L9M0</accession>
<evidence type="ECO:0000313" key="3">
    <source>
        <dbReference type="EMBL" id="WFN19530.1"/>
    </source>
</evidence>
<dbReference type="AlphaFoldDB" id="A0A250L9M0"/>
<evidence type="ECO:0008006" key="5">
    <source>
        <dbReference type="Google" id="ProtNLM"/>
    </source>
</evidence>
<dbReference type="Gene3D" id="2.60.40.10">
    <property type="entry name" value="Immunoglobulins"/>
    <property type="match status" value="1"/>
</dbReference>
<dbReference type="GeneID" id="93188982"/>
<evidence type="ECO:0000313" key="4">
    <source>
        <dbReference type="Proteomes" id="UP001220209"/>
    </source>
</evidence>
<name>A0A250L9M0_9BURK</name>